<dbReference type="GO" id="GO:0005524">
    <property type="term" value="F:ATP binding"/>
    <property type="evidence" value="ECO:0007669"/>
    <property type="project" value="UniProtKB-UniRule"/>
</dbReference>
<feature type="binding site" evidence="14">
    <location>
        <position position="953"/>
    </location>
    <ligand>
        <name>ATP</name>
        <dbReference type="ChEBI" id="CHEBI:30616"/>
    </ligand>
</feature>
<dbReference type="InterPro" id="IPR006539">
    <property type="entry name" value="P-type_ATPase_IV"/>
</dbReference>
<dbReference type="Proteomes" id="UP000054270">
    <property type="component" value="Unassembled WGS sequence"/>
</dbReference>
<gene>
    <name evidence="20" type="ORF">HYPSUDRAFT_136544</name>
</gene>
<name>A0A0D2PXY7_HYPSF</name>
<keyword evidence="4 15" id="KW-0479">Metal-binding</keyword>
<dbReference type="InterPro" id="IPR023298">
    <property type="entry name" value="ATPase_P-typ_TM_dom_sf"/>
</dbReference>
<evidence type="ECO:0000256" key="11">
    <source>
        <dbReference type="ARBA" id="ARBA00034036"/>
    </source>
</evidence>
<feature type="active site" description="4-aspartylphosphate intermediate" evidence="13">
    <location>
        <position position="472"/>
    </location>
</feature>
<keyword evidence="7 15" id="KW-0460">Magnesium</keyword>
<keyword evidence="10 16" id="KW-0472">Membrane</keyword>
<keyword evidence="21" id="KW-1185">Reference proteome</keyword>
<sequence>MAKPTRSFPANIGHWYDRLASYNVADLFTRKRAPGPPRTVYLNEPLPPSNFDRKGKIRRDHIFTSNQIITSKYSLITFLPRNLLEQFRRVANVFFLGIAILQFFHEFATISPGAAILPLIVILVITALKDGYEDFKRHQSDEEVNFSQVRVLSGGDWVNHNATEAKSKSFFPPIFSRRPTHGSPEFDYEDHSNTPDKPHWKQTYWEDLRVGDIVKIMDNQPFPADIVICSTSEEENVAFVETKNLDGETNLKSRRGVTALANLTDAQQCADPKNQFHIDCERPDTDMYRLNAAVTVNNDVSSIDLSHTLLRGTVLRNTDWVVGVVLFTGFDTKILLNSGGTPSKRSKVERQMNPQVFINLAILAVMAVVCAIVDSSLEKKFFPLDAPWLFSDDHSDDNPKINGLITLVFAFLTFQDIVPISLYISIEVVRTLQAAFIYFDADIYYEKTKQATIARSWNLSDDLGQIEYIFSDKTGTLTQNSMVFRMCSIGGKAYRGNDRPEELVEVKRDSKDPPTAQAVQVDLWAAEQHMSSSSRSQIVDTELKKKASLSITEDTKFQDLNLLDDIEKATNSNSPNPALQDFSLINFFTVLSLCHTVLAAIDPETGAVHYKAQSPDEAALVQTAADLGYIFLGKDRDILSLRSPGSTDVEKYELLNILEFTSARKRMSVVVRRLDSPNDGLLLLTKGADNVIFERLRPGEEGLKAETERHLSEFAFSGLRTLTLGYRPISVAEYESWSAKYDEANVSLEHREDRIEAVSNELEQNLCLLGATAIEDRLQDGVPETIADLKTAGIKIWVATGDKLETAVAIGKSTNLITPDSNIIVIRGGTRLVDAQINNALLQFFPESTDESSSLDHKVNEDRTIPLQRVTTGVSLVGADNGDRPGGFVLVIDGAALLQAFANDESKALLLRLSVLCAGVICCRVSPLQKALVVRLVKDGLGAMTLAIGDGANDVSMIQAADVGVGISGEEGLQAVNSSDYSIAQFRFLKKLLLVHGHWSYARNGVMILNFFYKNIVPTGVLWWFQIFDGWSAAYAFDYTYILFWNSLWTVLPVIGIGLFDRFLDSHTLMAVPELYRYGREGTWFGIRIFTIYVLDGIVQSAVIYFLIQYTYFSSSARPDGWDVGQFEFSTTMAISSVLVVDLYTGFTATVWTWWLTFAVAFGLVVQWCFTIIYSALGPNAAPTSNLYGNDHFLFRSAYFWLSLPLTFFIALAPRYLYKSWKFIYSPGDLETFQLLQKKYPGRDLSSFSKAKQGDGAAGPPPISKTRRRDSRASSTMSLEPRRFGRPSGDIRSSNRTDMATGLTSVDRGFDFATEENGVEMRRVQTNLSERRMSKQHLPSGSKGKDAIKNVLSLPRSFLRRKVSSAS</sequence>
<dbReference type="InterPro" id="IPR018303">
    <property type="entry name" value="ATPase_P-typ_P_site"/>
</dbReference>
<feature type="transmembrane region" description="Helical" evidence="16">
    <location>
        <begin position="1127"/>
        <end position="1147"/>
    </location>
</feature>
<evidence type="ECO:0000256" key="5">
    <source>
        <dbReference type="ARBA" id="ARBA00022741"/>
    </source>
</evidence>
<feature type="domain" description="P-type ATPase N-terminal" evidence="18">
    <location>
        <begin position="60"/>
        <end position="114"/>
    </location>
</feature>
<dbReference type="EMBL" id="KN817538">
    <property type="protein sequence ID" value="KJA24270.1"/>
    <property type="molecule type" value="Genomic_DNA"/>
</dbReference>
<feature type="binding site" evidence="14">
    <location>
        <position position="617"/>
    </location>
    <ligand>
        <name>ATP</name>
        <dbReference type="ChEBI" id="CHEBI:30616"/>
    </ligand>
</feature>
<evidence type="ECO:0000259" key="19">
    <source>
        <dbReference type="Pfam" id="PF16212"/>
    </source>
</evidence>
<dbReference type="FunFam" id="3.40.50.1000:FF:000001">
    <property type="entry name" value="Phospholipid-transporting ATPase IC"/>
    <property type="match status" value="1"/>
</dbReference>
<dbReference type="SFLD" id="SFLDF00027">
    <property type="entry name" value="p-type_atpase"/>
    <property type="match status" value="1"/>
</dbReference>
<evidence type="ECO:0000256" key="12">
    <source>
        <dbReference type="ARBA" id="ARBA00049128"/>
    </source>
</evidence>
<dbReference type="InterPro" id="IPR032630">
    <property type="entry name" value="P_typ_ATPase_c"/>
</dbReference>
<feature type="binding site" evidence="15">
    <location>
        <position position="954"/>
    </location>
    <ligand>
        <name>Mg(2+)</name>
        <dbReference type="ChEBI" id="CHEBI:18420"/>
    </ligand>
</feature>
<evidence type="ECO:0000256" key="10">
    <source>
        <dbReference type="ARBA" id="ARBA00023136"/>
    </source>
</evidence>
<dbReference type="InterPro" id="IPR008250">
    <property type="entry name" value="ATPase_P-typ_transduc_dom_A_sf"/>
</dbReference>
<dbReference type="GO" id="GO:0016887">
    <property type="term" value="F:ATP hydrolysis activity"/>
    <property type="evidence" value="ECO:0007669"/>
    <property type="project" value="InterPro"/>
</dbReference>
<dbReference type="SUPFAM" id="SSF81665">
    <property type="entry name" value="Calcium ATPase, transmembrane domain M"/>
    <property type="match status" value="1"/>
</dbReference>
<keyword evidence="5 14" id="KW-0547">Nucleotide-binding</keyword>
<keyword evidence="8 16" id="KW-1278">Translocase</keyword>
<keyword evidence="6 14" id="KW-0067">ATP-binding</keyword>
<feature type="binding site" evidence="14">
    <location>
        <position position="954"/>
    </location>
    <ligand>
        <name>ATP</name>
        <dbReference type="ChEBI" id="CHEBI:30616"/>
    </ligand>
</feature>
<feature type="binding site" evidence="14">
    <location>
        <position position="720"/>
    </location>
    <ligand>
        <name>ATP</name>
        <dbReference type="ChEBI" id="CHEBI:30616"/>
    </ligand>
</feature>
<dbReference type="SUPFAM" id="SSF81653">
    <property type="entry name" value="Calcium ATPase, transduction domain A"/>
    <property type="match status" value="1"/>
</dbReference>
<protein>
    <recommendedName>
        <fullName evidence="16">Phospholipid-transporting ATPase</fullName>
        <ecNumber evidence="16">7.6.2.1</ecNumber>
    </recommendedName>
</protein>
<keyword evidence="9 16" id="KW-1133">Transmembrane helix</keyword>
<keyword evidence="3 16" id="KW-0812">Transmembrane</keyword>
<evidence type="ECO:0000256" key="6">
    <source>
        <dbReference type="ARBA" id="ARBA00022840"/>
    </source>
</evidence>
<dbReference type="OMA" id="VMVANIF"/>
<feature type="transmembrane region" description="Helical" evidence="16">
    <location>
        <begin position="1197"/>
        <end position="1218"/>
    </location>
</feature>
<feature type="binding site" evidence="14">
    <location>
        <position position="473"/>
    </location>
    <ligand>
        <name>ATP</name>
        <dbReference type="ChEBI" id="CHEBI:30616"/>
    </ligand>
</feature>
<dbReference type="InterPro" id="IPR044492">
    <property type="entry name" value="P_typ_ATPase_HD_dom"/>
</dbReference>
<dbReference type="Gene3D" id="2.70.150.10">
    <property type="entry name" value="Calcium-transporting ATPase, cytoplasmic transduction domain A"/>
    <property type="match status" value="1"/>
</dbReference>
<evidence type="ECO:0000256" key="7">
    <source>
        <dbReference type="ARBA" id="ARBA00022842"/>
    </source>
</evidence>
<feature type="compositionally biased region" description="Basic and acidic residues" evidence="17">
    <location>
        <begin position="1324"/>
        <end position="1333"/>
    </location>
</feature>
<dbReference type="InterPro" id="IPR023214">
    <property type="entry name" value="HAD_sf"/>
</dbReference>
<dbReference type="CDD" id="cd02073">
    <property type="entry name" value="P-type_ATPase_APLT_Dnf-like"/>
    <property type="match status" value="1"/>
</dbReference>
<dbReference type="SUPFAM" id="SSF56784">
    <property type="entry name" value="HAD-like"/>
    <property type="match status" value="1"/>
</dbReference>
<dbReference type="GO" id="GO:0140326">
    <property type="term" value="F:ATPase-coupled intramembrane lipid transporter activity"/>
    <property type="evidence" value="ECO:0007669"/>
    <property type="project" value="UniProtKB-EC"/>
</dbReference>
<evidence type="ECO:0000256" key="4">
    <source>
        <dbReference type="ARBA" id="ARBA00022723"/>
    </source>
</evidence>
<dbReference type="SUPFAM" id="SSF81660">
    <property type="entry name" value="Metal cation-transporting ATPase, ATP-binding domain N"/>
    <property type="match status" value="1"/>
</dbReference>
<comment type="subcellular location">
    <subcellularLocation>
        <location evidence="1 16">Membrane</location>
        <topology evidence="1 16">Multi-pass membrane protein</topology>
    </subcellularLocation>
</comment>
<dbReference type="GO" id="GO:0005886">
    <property type="term" value="C:plasma membrane"/>
    <property type="evidence" value="ECO:0007669"/>
    <property type="project" value="TreeGrafter"/>
</dbReference>
<feature type="binding site" evidence="14">
    <location>
        <position position="472"/>
    </location>
    <ligand>
        <name>ATP</name>
        <dbReference type="ChEBI" id="CHEBI:30616"/>
    </ligand>
</feature>
<feature type="compositionally biased region" description="Polar residues" evidence="17">
    <location>
        <begin position="1291"/>
        <end position="1301"/>
    </location>
</feature>
<dbReference type="EC" id="7.6.2.1" evidence="16"/>
<evidence type="ECO:0000313" key="20">
    <source>
        <dbReference type="EMBL" id="KJA24270.1"/>
    </source>
</evidence>
<dbReference type="Pfam" id="PF16212">
    <property type="entry name" value="PhoLip_ATPase_C"/>
    <property type="match status" value="1"/>
</dbReference>
<feature type="transmembrane region" description="Helical" evidence="16">
    <location>
        <begin position="1154"/>
        <end position="1177"/>
    </location>
</feature>
<feature type="binding site" evidence="14">
    <location>
        <position position="800"/>
    </location>
    <ligand>
        <name>ATP</name>
        <dbReference type="ChEBI" id="CHEBI:30616"/>
    </ligand>
</feature>
<dbReference type="GO" id="GO:0000287">
    <property type="term" value="F:magnesium ion binding"/>
    <property type="evidence" value="ECO:0007669"/>
    <property type="project" value="UniProtKB-UniRule"/>
</dbReference>
<feature type="binding site" evidence="14">
    <location>
        <position position="474"/>
    </location>
    <ligand>
        <name>ATP</name>
        <dbReference type="ChEBI" id="CHEBI:30616"/>
    </ligand>
</feature>
<dbReference type="OrthoDB" id="377733at2759"/>
<dbReference type="InterPro" id="IPR036412">
    <property type="entry name" value="HAD-like_sf"/>
</dbReference>
<feature type="binding site" evidence="14">
    <location>
        <position position="660"/>
    </location>
    <ligand>
        <name>ATP</name>
        <dbReference type="ChEBI" id="CHEBI:30616"/>
    </ligand>
</feature>
<dbReference type="SFLD" id="SFLDG00002">
    <property type="entry name" value="C1.7:_P-type_atpase_like"/>
    <property type="match status" value="1"/>
</dbReference>
<feature type="binding site" evidence="14">
    <location>
        <position position="686"/>
    </location>
    <ligand>
        <name>ATP</name>
        <dbReference type="ChEBI" id="CHEBI:30616"/>
    </ligand>
</feature>
<dbReference type="SFLD" id="SFLDS00003">
    <property type="entry name" value="Haloacid_Dehalogenase"/>
    <property type="match status" value="1"/>
</dbReference>
<comment type="cofactor">
    <cofactor evidence="15">
        <name>Mg(2+)</name>
        <dbReference type="ChEBI" id="CHEBI:18420"/>
    </cofactor>
</comment>
<dbReference type="PRINTS" id="PR00119">
    <property type="entry name" value="CATATPASE"/>
</dbReference>
<feature type="binding site" evidence="15">
    <location>
        <position position="472"/>
    </location>
    <ligand>
        <name>Mg(2+)</name>
        <dbReference type="ChEBI" id="CHEBI:18420"/>
    </ligand>
</feature>
<feature type="transmembrane region" description="Helical" evidence="16">
    <location>
        <begin position="1043"/>
        <end position="1064"/>
    </location>
</feature>
<feature type="binding site" evidence="15">
    <location>
        <position position="950"/>
    </location>
    <ligand>
        <name>Mg(2+)</name>
        <dbReference type="ChEBI" id="CHEBI:18420"/>
    </ligand>
</feature>
<organism evidence="20 21">
    <name type="scientific">Hypholoma sublateritium (strain FD-334 SS-4)</name>
    <dbReference type="NCBI Taxonomy" id="945553"/>
    <lineage>
        <taxon>Eukaryota</taxon>
        <taxon>Fungi</taxon>
        <taxon>Dikarya</taxon>
        <taxon>Basidiomycota</taxon>
        <taxon>Agaricomycotina</taxon>
        <taxon>Agaricomycetes</taxon>
        <taxon>Agaricomycetidae</taxon>
        <taxon>Agaricales</taxon>
        <taxon>Agaricineae</taxon>
        <taxon>Strophariaceae</taxon>
        <taxon>Hypholoma</taxon>
    </lineage>
</organism>
<dbReference type="STRING" id="945553.A0A0D2PXY7"/>
<dbReference type="Pfam" id="PF13246">
    <property type="entry name" value="Cation_ATPase"/>
    <property type="match status" value="1"/>
</dbReference>
<evidence type="ECO:0000256" key="15">
    <source>
        <dbReference type="PIRSR" id="PIRSR606539-3"/>
    </source>
</evidence>
<feature type="binding site" evidence="15">
    <location>
        <position position="474"/>
    </location>
    <ligand>
        <name>Mg(2+)</name>
        <dbReference type="ChEBI" id="CHEBI:18420"/>
    </ligand>
</feature>
<dbReference type="NCBIfam" id="TIGR01494">
    <property type="entry name" value="ATPase_P-type"/>
    <property type="match status" value="1"/>
</dbReference>
<evidence type="ECO:0000256" key="2">
    <source>
        <dbReference type="ARBA" id="ARBA00008109"/>
    </source>
</evidence>
<dbReference type="PANTHER" id="PTHR24092:SF153">
    <property type="entry name" value="PHOSPHOLIPID-TRANSPORTING ATPASE"/>
    <property type="match status" value="1"/>
</dbReference>
<dbReference type="Gene3D" id="3.40.1110.10">
    <property type="entry name" value="Calcium-transporting ATPase, cytoplasmic domain N"/>
    <property type="match status" value="1"/>
</dbReference>
<evidence type="ECO:0000256" key="16">
    <source>
        <dbReference type="RuleBase" id="RU362033"/>
    </source>
</evidence>
<dbReference type="PROSITE" id="PS00154">
    <property type="entry name" value="ATPASE_E1_E2"/>
    <property type="match status" value="1"/>
</dbReference>
<evidence type="ECO:0000256" key="1">
    <source>
        <dbReference type="ARBA" id="ARBA00004141"/>
    </source>
</evidence>
<feature type="binding site" evidence="14">
    <location>
        <position position="802"/>
    </location>
    <ligand>
        <name>ATP</name>
        <dbReference type="ChEBI" id="CHEBI:30616"/>
    </ligand>
</feature>
<feature type="domain" description="P-type ATPase C-terminal" evidence="19">
    <location>
        <begin position="976"/>
        <end position="1227"/>
    </location>
</feature>
<evidence type="ECO:0000256" key="13">
    <source>
        <dbReference type="PIRSR" id="PIRSR606539-1"/>
    </source>
</evidence>
<dbReference type="NCBIfam" id="TIGR01652">
    <property type="entry name" value="ATPase-Plipid"/>
    <property type="match status" value="1"/>
</dbReference>
<accession>A0A0D2PXY7</accession>
<feature type="binding site" evidence="14">
    <location>
        <position position="801"/>
    </location>
    <ligand>
        <name>ATP</name>
        <dbReference type="ChEBI" id="CHEBI:30616"/>
    </ligand>
</feature>
<feature type="transmembrane region" description="Helical" evidence="16">
    <location>
        <begin position="401"/>
        <end position="424"/>
    </location>
</feature>
<dbReference type="InterPro" id="IPR032631">
    <property type="entry name" value="P-type_ATPase_N"/>
</dbReference>
<dbReference type="Pfam" id="PF16209">
    <property type="entry name" value="PhoLip_ATPase_N"/>
    <property type="match status" value="1"/>
</dbReference>
<reference evidence="21" key="1">
    <citation type="submission" date="2014-04" db="EMBL/GenBank/DDBJ databases">
        <title>Evolutionary Origins and Diversification of the Mycorrhizal Mutualists.</title>
        <authorList>
            <consortium name="DOE Joint Genome Institute"/>
            <consortium name="Mycorrhizal Genomics Consortium"/>
            <person name="Kohler A."/>
            <person name="Kuo A."/>
            <person name="Nagy L.G."/>
            <person name="Floudas D."/>
            <person name="Copeland A."/>
            <person name="Barry K.W."/>
            <person name="Cichocki N."/>
            <person name="Veneault-Fourrey C."/>
            <person name="LaButti K."/>
            <person name="Lindquist E.A."/>
            <person name="Lipzen A."/>
            <person name="Lundell T."/>
            <person name="Morin E."/>
            <person name="Murat C."/>
            <person name="Riley R."/>
            <person name="Ohm R."/>
            <person name="Sun H."/>
            <person name="Tunlid A."/>
            <person name="Henrissat B."/>
            <person name="Grigoriev I.V."/>
            <person name="Hibbett D.S."/>
            <person name="Martin F."/>
        </authorList>
    </citation>
    <scope>NUCLEOTIDE SEQUENCE [LARGE SCALE GENOMIC DNA]</scope>
    <source>
        <strain evidence="21">FD-334 SS-4</strain>
    </source>
</reference>
<feature type="binding site" evidence="14">
    <location>
        <position position="930"/>
    </location>
    <ligand>
        <name>ATP</name>
        <dbReference type="ChEBI" id="CHEBI:30616"/>
    </ligand>
</feature>
<comment type="catalytic activity">
    <reaction evidence="11 16">
        <text>ATP + H2O + phospholipidSide 1 = ADP + phosphate + phospholipidSide 2.</text>
        <dbReference type="EC" id="7.6.2.1"/>
    </reaction>
</comment>
<evidence type="ECO:0000256" key="14">
    <source>
        <dbReference type="PIRSR" id="PIRSR606539-2"/>
    </source>
</evidence>
<comment type="catalytic activity">
    <reaction evidence="12">
        <text>a 1,2-diacyl-sn-glycero-3-phosphoethanolamine(out) + ATP + H2O = a 1,2-diacyl-sn-glycero-3-phosphoethanolamine(in) + ADP + phosphate + H(+)</text>
        <dbReference type="Rhea" id="RHEA:66132"/>
        <dbReference type="ChEBI" id="CHEBI:15377"/>
        <dbReference type="ChEBI" id="CHEBI:15378"/>
        <dbReference type="ChEBI" id="CHEBI:30616"/>
        <dbReference type="ChEBI" id="CHEBI:43474"/>
        <dbReference type="ChEBI" id="CHEBI:64612"/>
        <dbReference type="ChEBI" id="CHEBI:456216"/>
    </reaction>
    <physiologicalReaction direction="left-to-right" evidence="12">
        <dbReference type="Rhea" id="RHEA:66133"/>
    </physiologicalReaction>
</comment>
<evidence type="ECO:0000256" key="17">
    <source>
        <dbReference type="SAM" id="MobiDB-lite"/>
    </source>
</evidence>
<feature type="region of interest" description="Disordered" evidence="17">
    <location>
        <begin position="1247"/>
        <end position="1301"/>
    </location>
</feature>
<feature type="region of interest" description="Disordered" evidence="17">
    <location>
        <begin position="1324"/>
        <end position="1349"/>
    </location>
</feature>
<dbReference type="InterPro" id="IPR023299">
    <property type="entry name" value="ATPase_P-typ_cyto_dom_N"/>
</dbReference>
<dbReference type="Gene3D" id="3.40.50.1000">
    <property type="entry name" value="HAD superfamily/HAD-like"/>
    <property type="match status" value="1"/>
</dbReference>
<dbReference type="GO" id="GO:0045332">
    <property type="term" value="P:phospholipid translocation"/>
    <property type="evidence" value="ECO:0007669"/>
    <property type="project" value="TreeGrafter"/>
</dbReference>
<dbReference type="PANTHER" id="PTHR24092">
    <property type="entry name" value="PROBABLE PHOSPHOLIPID-TRANSPORTING ATPASE"/>
    <property type="match status" value="1"/>
</dbReference>
<feature type="transmembrane region" description="Helical" evidence="16">
    <location>
        <begin position="110"/>
        <end position="128"/>
    </location>
</feature>
<comment type="similarity">
    <text evidence="2 16">Belongs to the cation transport ATPase (P-type) (TC 3.A.3) family. Type IV subfamily.</text>
</comment>
<feature type="transmembrane region" description="Helical" evidence="16">
    <location>
        <begin position="1016"/>
        <end position="1037"/>
    </location>
</feature>
<evidence type="ECO:0000313" key="21">
    <source>
        <dbReference type="Proteomes" id="UP000054270"/>
    </source>
</evidence>
<evidence type="ECO:0000256" key="8">
    <source>
        <dbReference type="ARBA" id="ARBA00022967"/>
    </source>
</evidence>
<evidence type="ECO:0000256" key="3">
    <source>
        <dbReference type="ARBA" id="ARBA00022692"/>
    </source>
</evidence>
<feature type="binding site" evidence="14">
    <location>
        <position position="924"/>
    </location>
    <ligand>
        <name>ATP</name>
        <dbReference type="ChEBI" id="CHEBI:30616"/>
    </ligand>
</feature>
<feature type="transmembrane region" description="Helical" evidence="16">
    <location>
        <begin position="356"/>
        <end position="377"/>
    </location>
</feature>
<feature type="transmembrane region" description="Helical" evidence="16">
    <location>
        <begin position="1085"/>
        <end position="1107"/>
    </location>
</feature>
<evidence type="ECO:0000259" key="18">
    <source>
        <dbReference type="Pfam" id="PF16209"/>
    </source>
</evidence>
<dbReference type="InterPro" id="IPR001757">
    <property type="entry name" value="P_typ_ATPase"/>
</dbReference>
<proteinExistence type="inferred from homology"/>
<evidence type="ECO:0000256" key="9">
    <source>
        <dbReference type="ARBA" id="ARBA00022989"/>
    </source>
</evidence>